<dbReference type="Proteomes" id="UP000801492">
    <property type="component" value="Unassembled WGS sequence"/>
</dbReference>
<comment type="caution">
    <text evidence="12">The sequence shown here is derived from an EMBL/GenBank/DDBJ whole genome shotgun (WGS) entry which is preliminary data.</text>
</comment>
<dbReference type="InterPro" id="IPR050546">
    <property type="entry name" value="Glycosyl_Hydrlase_16"/>
</dbReference>
<proteinExistence type="inferred from homology"/>
<evidence type="ECO:0000256" key="9">
    <source>
        <dbReference type="SAM" id="SignalP"/>
    </source>
</evidence>
<reference evidence="12" key="1">
    <citation type="submission" date="2019-08" db="EMBL/GenBank/DDBJ databases">
        <title>The genome of the North American firefly Photinus pyralis.</title>
        <authorList>
            <consortium name="Photinus pyralis genome working group"/>
            <person name="Fallon T.R."/>
            <person name="Sander Lower S.E."/>
            <person name="Weng J.-K."/>
        </authorList>
    </citation>
    <scope>NUCLEOTIDE SEQUENCE</scope>
    <source>
        <strain evidence="12">TRF0915ILg1</strain>
        <tissue evidence="12">Whole body</tissue>
    </source>
</reference>
<evidence type="ECO:0000313" key="12">
    <source>
        <dbReference type="EMBL" id="KAF2893395.1"/>
    </source>
</evidence>
<dbReference type="OrthoDB" id="4781at2759"/>
<dbReference type="InterPro" id="IPR000757">
    <property type="entry name" value="Beta-glucanase-like"/>
</dbReference>
<feature type="chain" id="PRO_5035471995" evidence="9">
    <location>
        <begin position="19"/>
        <end position="494"/>
    </location>
</feature>
<evidence type="ECO:0000256" key="1">
    <source>
        <dbReference type="ARBA" id="ARBA00004613"/>
    </source>
</evidence>
<dbReference type="SUPFAM" id="SSF49899">
    <property type="entry name" value="Concanavalin A-like lectins/glucanases"/>
    <property type="match status" value="1"/>
</dbReference>
<keyword evidence="6" id="KW-0391">Immunity</keyword>
<dbReference type="AlphaFoldDB" id="A0A8K0D249"/>
<comment type="subcellular location">
    <subcellularLocation>
        <location evidence="1">Secreted</location>
    </subcellularLocation>
</comment>
<evidence type="ECO:0000256" key="6">
    <source>
        <dbReference type="ARBA" id="ARBA00022859"/>
    </source>
</evidence>
<dbReference type="Pfam" id="PF00722">
    <property type="entry name" value="Glyco_hydro_16"/>
    <property type="match status" value="1"/>
</dbReference>
<evidence type="ECO:0000259" key="11">
    <source>
        <dbReference type="PROSITE" id="PS51969"/>
    </source>
</evidence>
<dbReference type="InterPro" id="IPR035806">
    <property type="entry name" value="GH16_GRP_C"/>
</dbReference>
<evidence type="ECO:0000256" key="4">
    <source>
        <dbReference type="ARBA" id="ARBA00022588"/>
    </source>
</evidence>
<feature type="signal peptide" evidence="9">
    <location>
        <begin position="1"/>
        <end position="18"/>
    </location>
</feature>
<dbReference type="GO" id="GO:0045087">
    <property type="term" value="P:innate immune response"/>
    <property type="evidence" value="ECO:0007669"/>
    <property type="project" value="UniProtKB-KW"/>
</dbReference>
<evidence type="ECO:0000256" key="7">
    <source>
        <dbReference type="ARBA" id="ARBA00023180"/>
    </source>
</evidence>
<dbReference type="Pfam" id="PF15886">
    <property type="entry name" value="CBM39"/>
    <property type="match status" value="1"/>
</dbReference>
<dbReference type="Gene3D" id="2.60.120.200">
    <property type="match status" value="1"/>
</dbReference>
<keyword evidence="7" id="KW-0325">Glycoprotein</keyword>
<feature type="region of interest" description="Disordered" evidence="8">
    <location>
        <begin position="135"/>
        <end position="158"/>
    </location>
</feature>
<dbReference type="PANTHER" id="PTHR10963:SF60">
    <property type="entry name" value="GRAM-NEGATIVE BACTERIA-BINDING PROTEIN 1-RELATED"/>
    <property type="match status" value="1"/>
</dbReference>
<name>A0A8K0D249_IGNLU</name>
<dbReference type="FunFam" id="2.60.40.2140:FF:000001">
    <property type="entry name" value="Beta-1,3-glucan-binding protein"/>
    <property type="match status" value="1"/>
</dbReference>
<feature type="domain" description="GH16" evidence="10">
    <location>
        <begin position="183"/>
        <end position="494"/>
    </location>
</feature>
<evidence type="ECO:0000256" key="3">
    <source>
        <dbReference type="ARBA" id="ARBA00022525"/>
    </source>
</evidence>
<keyword evidence="3" id="KW-0964">Secreted</keyword>
<dbReference type="GO" id="GO:0004553">
    <property type="term" value="F:hydrolase activity, hydrolyzing O-glycosyl compounds"/>
    <property type="evidence" value="ECO:0007669"/>
    <property type="project" value="InterPro"/>
</dbReference>
<dbReference type="GO" id="GO:0005576">
    <property type="term" value="C:extracellular region"/>
    <property type="evidence" value="ECO:0007669"/>
    <property type="project" value="UniProtKB-SubCell"/>
</dbReference>
<evidence type="ECO:0000259" key="10">
    <source>
        <dbReference type="PROSITE" id="PS51762"/>
    </source>
</evidence>
<dbReference type="InterPro" id="IPR043030">
    <property type="entry name" value="BGBP_N_sf"/>
</dbReference>
<dbReference type="Gene3D" id="2.60.40.2140">
    <property type="entry name" value="Beta-1,3-glucan-recognition protein, N-terminal domain"/>
    <property type="match status" value="1"/>
</dbReference>
<dbReference type="InterPro" id="IPR013320">
    <property type="entry name" value="ConA-like_dom_sf"/>
</dbReference>
<dbReference type="PROSITE" id="PS51762">
    <property type="entry name" value="GH16_2"/>
    <property type="match status" value="1"/>
</dbReference>
<sequence>MCGVYLFLSVICILFTNSLEYEVPPVLVQAYSPKGLSVSIPDEDGISLFAFHGKINQEMDGREAGTYSVDILKPRDGRWTYTNRAAKLKPGDVIYYWVNVDYDDGEGKRGYIKDDQSFTVTELLDVNALGGLLNTKPSSTTTTTTTRRPTKTTKAPTTKPTCQLSATLFNGKNRCTGDLIFEDNFSGSLSTQKWKNEIKFADDPDYEFVLYQNNRENIYVENNRLYIRPSLTEDKYGVGFVSNQNGLDLGETCTGVLGSLECRQKPKAFLILPPVISSQITTKDSFSFTYGIVEIRARLPKGDWIYPELYLRSKTEPYGPGLSSGLIRIAFLPGNADSSKQLSGGCLLGQTLSARNYAVKTVRSEMNWNDAFHIFKMQWTPDGITLLVDDRVYGNIHPPEGGFFEERATLGLETATVERWKKGSSFAPFDQEMYLQLGVGVGGQCFTDRSDGTKPWSSDDPKAQIYFYRAQSTWSETWSSDSALIVDYVKVWAV</sequence>
<dbReference type="GO" id="GO:0030246">
    <property type="term" value="F:carbohydrate binding"/>
    <property type="evidence" value="ECO:0007669"/>
    <property type="project" value="InterPro"/>
</dbReference>
<gene>
    <name evidence="12" type="ORF">ILUMI_12789</name>
</gene>
<comment type="similarity">
    <text evidence="2">Belongs to the insect beta-1,3-glucan binding protein family.</text>
</comment>
<dbReference type="GO" id="GO:0005975">
    <property type="term" value="P:carbohydrate metabolic process"/>
    <property type="evidence" value="ECO:0007669"/>
    <property type="project" value="InterPro"/>
</dbReference>
<feature type="domain" description="CBM39" evidence="11">
    <location>
        <begin position="21"/>
        <end position="125"/>
    </location>
</feature>
<dbReference type="InterPro" id="IPR031756">
    <property type="entry name" value="BGBP_N"/>
</dbReference>
<dbReference type="PROSITE" id="PS51969">
    <property type="entry name" value="CBM39"/>
    <property type="match status" value="1"/>
</dbReference>
<dbReference type="CDD" id="cd02179">
    <property type="entry name" value="GH16_beta_GRP"/>
    <property type="match status" value="1"/>
</dbReference>
<dbReference type="PANTHER" id="PTHR10963">
    <property type="entry name" value="GLYCOSYL HYDROLASE-RELATED"/>
    <property type="match status" value="1"/>
</dbReference>
<dbReference type="EMBL" id="VTPC01008022">
    <property type="protein sequence ID" value="KAF2893395.1"/>
    <property type="molecule type" value="Genomic_DNA"/>
</dbReference>
<dbReference type="GO" id="GO:0045088">
    <property type="term" value="P:regulation of innate immune response"/>
    <property type="evidence" value="ECO:0007669"/>
    <property type="project" value="UniProtKB-ARBA"/>
</dbReference>
<organism evidence="12 13">
    <name type="scientific">Ignelater luminosus</name>
    <name type="common">Cucubano</name>
    <name type="synonym">Pyrophorus luminosus</name>
    <dbReference type="NCBI Taxonomy" id="2038154"/>
    <lineage>
        <taxon>Eukaryota</taxon>
        <taxon>Metazoa</taxon>
        <taxon>Ecdysozoa</taxon>
        <taxon>Arthropoda</taxon>
        <taxon>Hexapoda</taxon>
        <taxon>Insecta</taxon>
        <taxon>Pterygota</taxon>
        <taxon>Neoptera</taxon>
        <taxon>Endopterygota</taxon>
        <taxon>Coleoptera</taxon>
        <taxon>Polyphaga</taxon>
        <taxon>Elateriformia</taxon>
        <taxon>Elateroidea</taxon>
        <taxon>Elateridae</taxon>
        <taxon>Agrypninae</taxon>
        <taxon>Pyrophorini</taxon>
        <taxon>Ignelater</taxon>
    </lineage>
</organism>
<evidence type="ECO:0000256" key="5">
    <source>
        <dbReference type="ARBA" id="ARBA00022729"/>
    </source>
</evidence>
<evidence type="ECO:0000256" key="2">
    <source>
        <dbReference type="ARBA" id="ARBA00008781"/>
    </source>
</evidence>
<keyword evidence="5 9" id="KW-0732">Signal</keyword>
<keyword evidence="4" id="KW-0399">Innate immunity</keyword>
<evidence type="ECO:0000313" key="13">
    <source>
        <dbReference type="Proteomes" id="UP000801492"/>
    </source>
</evidence>
<evidence type="ECO:0000256" key="8">
    <source>
        <dbReference type="SAM" id="MobiDB-lite"/>
    </source>
</evidence>
<accession>A0A8K0D249</accession>
<keyword evidence="13" id="KW-1185">Reference proteome</keyword>
<protein>
    <submittedName>
        <fullName evidence="12">Uncharacterized protein</fullName>
    </submittedName>
</protein>